<evidence type="ECO:0000313" key="2">
    <source>
        <dbReference type="Proteomes" id="UP000257080"/>
    </source>
</evidence>
<dbReference type="Proteomes" id="UP000257080">
    <property type="component" value="Unassembled WGS sequence"/>
</dbReference>
<proteinExistence type="predicted"/>
<accession>A0A3E0W706</accession>
<dbReference type="EMBL" id="NBXE01000049">
    <property type="protein sequence ID" value="RFA24463.1"/>
    <property type="molecule type" value="Genomic_DNA"/>
</dbReference>
<name>A0A3E0W706_9MICO</name>
<dbReference type="OrthoDB" id="5119335at2"/>
<sequence>MASGGRRSVIHGDVLRVFDLLEGRAHNASEGTESGYFVEIARADRPGIYLGVSQAGEKTFIVTSEQSQVPPPPLRLASIAVDYGIECQLREATSSRLVRVTVIRCLANEPGIIDVFTAMCAVLANSFNDRVTEREVAEELRRWSTLFWRLQERVETDVVGISGELVAIAASPNPDLWISAWHSRPNDLLDFIFDEAQVSVEVKATRSGKRRHTFSLDQIQTTGSLSRYVASVPVQFAESGESLADLIREISDRLNNDTSRLKLWEALSQVCGAGLEDVLARKFDVLAAKAGLAFFSADDIPSPVVERPFPTGVSRVSFHVDLDGVESFDSQYLDGLILV</sequence>
<evidence type="ECO:0008006" key="3">
    <source>
        <dbReference type="Google" id="ProtNLM"/>
    </source>
</evidence>
<comment type="caution">
    <text evidence="1">The sequence shown here is derived from an EMBL/GenBank/DDBJ whole genome shotgun (WGS) entry which is preliminary data.</text>
</comment>
<dbReference type="InterPro" id="IPR025534">
    <property type="entry name" value="DUF4420"/>
</dbReference>
<evidence type="ECO:0000313" key="1">
    <source>
        <dbReference type="EMBL" id="RFA24463.1"/>
    </source>
</evidence>
<organism evidence="1 2">
    <name type="scientific">Subtercola boreus</name>
    <dbReference type="NCBI Taxonomy" id="120213"/>
    <lineage>
        <taxon>Bacteria</taxon>
        <taxon>Bacillati</taxon>
        <taxon>Actinomycetota</taxon>
        <taxon>Actinomycetes</taxon>
        <taxon>Micrococcales</taxon>
        <taxon>Microbacteriaceae</taxon>
        <taxon>Subtercola</taxon>
    </lineage>
</organism>
<dbReference type="AlphaFoldDB" id="A0A3E0W706"/>
<gene>
    <name evidence="1" type="ORF">B7R25_16795</name>
</gene>
<protein>
    <recommendedName>
        <fullName evidence="3">PD-(D/E)XK motif protein</fullName>
    </recommendedName>
</protein>
<dbReference type="Pfam" id="PF14390">
    <property type="entry name" value="DUF4420"/>
    <property type="match status" value="1"/>
</dbReference>
<reference evidence="1 2" key="1">
    <citation type="submission" date="2017-04" db="EMBL/GenBank/DDBJ databases">
        <title>Comparative genome analysis of Subtercola boreus.</title>
        <authorList>
            <person name="Cho Y.-J."/>
            <person name="Cho A."/>
            <person name="Kim O.-S."/>
            <person name="Lee J.-I."/>
        </authorList>
    </citation>
    <scope>NUCLEOTIDE SEQUENCE [LARGE SCALE GENOMIC DNA]</scope>
    <source>
        <strain evidence="1 2">P28004</strain>
    </source>
</reference>